<name>A0A835WBF1_CHLIN</name>
<gene>
    <name evidence="2" type="ORF">HXX76_001028</name>
</gene>
<protein>
    <submittedName>
        <fullName evidence="2">Uncharacterized protein</fullName>
    </submittedName>
</protein>
<feature type="compositionally biased region" description="Low complexity" evidence="1">
    <location>
        <begin position="70"/>
        <end position="85"/>
    </location>
</feature>
<dbReference type="AlphaFoldDB" id="A0A835WBF1"/>
<keyword evidence="3" id="KW-1185">Reference proteome</keyword>
<evidence type="ECO:0000256" key="1">
    <source>
        <dbReference type="SAM" id="MobiDB-lite"/>
    </source>
</evidence>
<reference evidence="2" key="1">
    <citation type="journal article" date="2020" name="bioRxiv">
        <title>Comparative genomics of Chlamydomonas.</title>
        <authorList>
            <person name="Craig R.J."/>
            <person name="Hasan A.R."/>
            <person name="Ness R.W."/>
            <person name="Keightley P.D."/>
        </authorList>
    </citation>
    <scope>NUCLEOTIDE SEQUENCE</scope>
    <source>
        <strain evidence="2">SAG 7.73</strain>
    </source>
</reference>
<accession>A0A835WBF1</accession>
<feature type="region of interest" description="Disordered" evidence="1">
    <location>
        <begin position="425"/>
        <end position="453"/>
    </location>
</feature>
<dbReference type="Proteomes" id="UP000650467">
    <property type="component" value="Unassembled WGS sequence"/>
</dbReference>
<feature type="compositionally biased region" description="Gly residues" evidence="1">
    <location>
        <begin position="242"/>
        <end position="267"/>
    </location>
</feature>
<dbReference type="OrthoDB" id="542469at2759"/>
<evidence type="ECO:0000313" key="3">
    <source>
        <dbReference type="Proteomes" id="UP000650467"/>
    </source>
</evidence>
<evidence type="ECO:0000313" key="2">
    <source>
        <dbReference type="EMBL" id="KAG2444271.1"/>
    </source>
</evidence>
<organism evidence="2 3">
    <name type="scientific">Chlamydomonas incerta</name>
    <dbReference type="NCBI Taxonomy" id="51695"/>
    <lineage>
        <taxon>Eukaryota</taxon>
        <taxon>Viridiplantae</taxon>
        <taxon>Chlorophyta</taxon>
        <taxon>core chlorophytes</taxon>
        <taxon>Chlorophyceae</taxon>
        <taxon>CS clade</taxon>
        <taxon>Chlamydomonadales</taxon>
        <taxon>Chlamydomonadaceae</taxon>
        <taxon>Chlamydomonas</taxon>
    </lineage>
</organism>
<feature type="region of interest" description="Disordered" evidence="1">
    <location>
        <begin position="70"/>
        <end position="93"/>
    </location>
</feature>
<sequence>MALTVEPLSPDLLHTDLLTIKHTSDPALLFPSHAYGRGGVGHFLCTGHSRAGIHRLPQAASKAASLSLTARGRAGSSRSRGSESADGLDPAAVTGNGSSISGFSLISSDPAAIGATRAWEAGTVAHASNFVSACRSVRPTDVPRGSKWAAVSFFENDPKEVSRHMQVLGFIQAKQDMAKAAERQTEQARHNIWAEQQRETFRRQRLEQAARYTRSGIRPRSAYAELGAVAAAEQAHNGYGSGSVLGGSQDGTGSALGGGGGGGGRLGGIAPPGADPASRYYGALGRNGTFGSRDSGSGSARGGGGGSLSYFPGGKPRPSTALPAGSVYTGRGGPLTAAQAAAANPFNATLNATAATAAAGGGGPIPLPKKTYIHVYDRMAAEAAETPAARAAAAAQAAAAVEDERRQAVLDGELAELDSFEARMRSLQRARSRAAHSERRRGSGAYAEEDSDA</sequence>
<dbReference type="EMBL" id="JAEHOC010000002">
    <property type="protein sequence ID" value="KAG2444271.1"/>
    <property type="molecule type" value="Genomic_DNA"/>
</dbReference>
<comment type="caution">
    <text evidence="2">The sequence shown here is derived from an EMBL/GenBank/DDBJ whole genome shotgun (WGS) entry which is preliminary data.</text>
</comment>
<feature type="region of interest" description="Disordered" evidence="1">
    <location>
        <begin position="242"/>
        <end position="271"/>
    </location>
</feature>
<feature type="region of interest" description="Disordered" evidence="1">
    <location>
        <begin position="290"/>
        <end position="316"/>
    </location>
</feature>
<proteinExistence type="predicted"/>